<proteinExistence type="predicted"/>
<reference evidence="3 4" key="1">
    <citation type="submission" date="2016-11" db="EMBL/GenBank/DDBJ databases">
        <authorList>
            <person name="Jaros S."/>
            <person name="Januszkiewicz K."/>
            <person name="Wedrychowicz H."/>
        </authorList>
    </citation>
    <scope>NUCLEOTIDE SEQUENCE [LARGE SCALE GENOMIC DNA]</scope>
    <source>
        <strain evidence="3 4">DSM 18772</strain>
    </source>
</reference>
<evidence type="ECO:0000256" key="2">
    <source>
        <dbReference type="SAM" id="Phobius"/>
    </source>
</evidence>
<dbReference type="EMBL" id="FQYR01000002">
    <property type="protein sequence ID" value="SHI75420.1"/>
    <property type="molecule type" value="Genomic_DNA"/>
</dbReference>
<feature type="region of interest" description="Disordered" evidence="1">
    <location>
        <begin position="69"/>
        <end position="90"/>
    </location>
</feature>
<keyword evidence="2" id="KW-1133">Transmembrane helix</keyword>
<feature type="transmembrane region" description="Helical" evidence="2">
    <location>
        <begin position="45"/>
        <end position="65"/>
    </location>
</feature>
<keyword evidence="2" id="KW-0812">Transmembrane</keyword>
<sequence length="90" mass="9638">MESLDSQLIDAYREHTRGGPARSCADRVMAEIEASTDMPLSITKGLMVVALVTVGLSFMVVSRYAEKSPGGQMPSFQAGGEPMIFSQPAE</sequence>
<keyword evidence="2" id="KW-0472">Membrane</keyword>
<dbReference type="Proteomes" id="UP000184510">
    <property type="component" value="Unassembled WGS sequence"/>
</dbReference>
<organism evidence="3 4">
    <name type="scientific">Rubritalea squalenifaciens DSM 18772</name>
    <dbReference type="NCBI Taxonomy" id="1123071"/>
    <lineage>
        <taxon>Bacteria</taxon>
        <taxon>Pseudomonadati</taxon>
        <taxon>Verrucomicrobiota</taxon>
        <taxon>Verrucomicrobiia</taxon>
        <taxon>Verrucomicrobiales</taxon>
        <taxon>Rubritaleaceae</taxon>
        <taxon>Rubritalea</taxon>
    </lineage>
</organism>
<accession>A0A1M6DQJ3</accession>
<dbReference type="InParanoid" id="A0A1M6DQJ3"/>
<evidence type="ECO:0000313" key="3">
    <source>
        <dbReference type="EMBL" id="SHI75420.1"/>
    </source>
</evidence>
<keyword evidence="4" id="KW-1185">Reference proteome</keyword>
<name>A0A1M6DQJ3_9BACT</name>
<evidence type="ECO:0000313" key="4">
    <source>
        <dbReference type="Proteomes" id="UP000184510"/>
    </source>
</evidence>
<dbReference type="AlphaFoldDB" id="A0A1M6DQJ3"/>
<protein>
    <submittedName>
        <fullName evidence="3">Uncharacterized protein</fullName>
    </submittedName>
</protein>
<evidence type="ECO:0000256" key="1">
    <source>
        <dbReference type="SAM" id="MobiDB-lite"/>
    </source>
</evidence>
<gene>
    <name evidence="3" type="ORF">SAMN02745181_0806</name>
</gene>
<dbReference type="STRING" id="1123071.SAMN02745181_0806"/>
<feature type="region of interest" description="Disordered" evidence="1">
    <location>
        <begin position="1"/>
        <end position="21"/>
    </location>
</feature>